<organism evidence="1 2">
    <name type="scientific">Candidatus Magasanikbacteria bacterium RIFCSPHIGHO2_01_FULL_33_34</name>
    <dbReference type="NCBI Taxonomy" id="1798671"/>
    <lineage>
        <taxon>Bacteria</taxon>
        <taxon>Candidatus Magasanikiibacteriota</taxon>
    </lineage>
</organism>
<dbReference type="AlphaFoldDB" id="A0A1F6LH65"/>
<gene>
    <name evidence="1" type="ORF">A2725_02970</name>
</gene>
<sequence length="73" mass="8866">MLGLNTNKVVNMRWLMNYLREVFCKHDWEREEVKATLKDTYTGDYKTDIRVSSTCKKCGYHKSYWKYLKYLGD</sequence>
<protein>
    <submittedName>
        <fullName evidence="1">Uncharacterized protein</fullName>
    </submittedName>
</protein>
<evidence type="ECO:0000313" key="2">
    <source>
        <dbReference type="Proteomes" id="UP000177067"/>
    </source>
</evidence>
<reference evidence="1 2" key="1">
    <citation type="journal article" date="2016" name="Nat. Commun.">
        <title>Thousands of microbial genomes shed light on interconnected biogeochemical processes in an aquifer system.</title>
        <authorList>
            <person name="Anantharaman K."/>
            <person name="Brown C.T."/>
            <person name="Hug L.A."/>
            <person name="Sharon I."/>
            <person name="Castelle C.J."/>
            <person name="Probst A.J."/>
            <person name="Thomas B.C."/>
            <person name="Singh A."/>
            <person name="Wilkins M.J."/>
            <person name="Karaoz U."/>
            <person name="Brodie E.L."/>
            <person name="Williams K.H."/>
            <person name="Hubbard S.S."/>
            <person name="Banfield J.F."/>
        </authorList>
    </citation>
    <scope>NUCLEOTIDE SEQUENCE [LARGE SCALE GENOMIC DNA]</scope>
</reference>
<dbReference type="EMBL" id="MFPS01000009">
    <property type="protein sequence ID" value="OGH58635.1"/>
    <property type="molecule type" value="Genomic_DNA"/>
</dbReference>
<name>A0A1F6LH65_9BACT</name>
<evidence type="ECO:0000313" key="1">
    <source>
        <dbReference type="EMBL" id="OGH58635.1"/>
    </source>
</evidence>
<dbReference type="Proteomes" id="UP000177067">
    <property type="component" value="Unassembled WGS sequence"/>
</dbReference>
<accession>A0A1F6LH65</accession>
<comment type="caution">
    <text evidence="1">The sequence shown here is derived from an EMBL/GenBank/DDBJ whole genome shotgun (WGS) entry which is preliminary data.</text>
</comment>
<proteinExistence type="predicted"/>